<dbReference type="KEGG" id="ssck:SPSK_04683"/>
<sequence>MKFNSDKNHRKLGNKRAQAVWKGQLFLDSGRKAKEQGWRRETCTGTNRQEYRETLNPVSPSEMPPLGKREVTPDDLELLKDTKGTLQHTSYMNCEASPQFLAFYDVRPPGLWRTS</sequence>
<dbReference type="VEuPathDB" id="FungiDB:SPSK_04683"/>
<dbReference type="EMBL" id="AXCR01000010">
    <property type="protein sequence ID" value="KJR83273.1"/>
    <property type="molecule type" value="Genomic_DNA"/>
</dbReference>
<gene>
    <name evidence="1" type="ORF">SPSK_04683</name>
</gene>
<dbReference type="AlphaFoldDB" id="A0A0F2M0N1"/>
<accession>A0A0F2M0N1</accession>
<evidence type="ECO:0000313" key="1">
    <source>
        <dbReference type="EMBL" id="KJR83273.1"/>
    </source>
</evidence>
<proteinExistence type="predicted"/>
<reference evidence="1 2" key="2">
    <citation type="journal article" date="2015" name="Eukaryot. Cell">
        <title>Asexual propagation of a virulent clone complex in a human and feline outbreak of sporotrichosis.</title>
        <authorList>
            <person name="Teixeira Mde M."/>
            <person name="Rodrigues A.M."/>
            <person name="Tsui C.K."/>
            <person name="de Almeida L.G."/>
            <person name="Van Diepeningen A.D."/>
            <person name="van den Ende B.G."/>
            <person name="Fernandes G.F."/>
            <person name="Kano R."/>
            <person name="Hamelin R.C."/>
            <person name="Lopes-Bezerra L.M."/>
            <person name="Vasconcelos A.T."/>
            <person name="de Hoog S."/>
            <person name="de Camargo Z.P."/>
            <person name="Felipe M.S."/>
        </authorList>
    </citation>
    <scope>NUCLEOTIDE SEQUENCE [LARGE SCALE GENOMIC DNA]</scope>
    <source>
        <strain evidence="1 2">1099-18</strain>
    </source>
</reference>
<protein>
    <submittedName>
        <fullName evidence="1">Uncharacterized protein</fullName>
    </submittedName>
</protein>
<dbReference type="Proteomes" id="UP000033710">
    <property type="component" value="Unassembled WGS sequence"/>
</dbReference>
<organism evidence="1 2">
    <name type="scientific">Sporothrix schenckii 1099-18</name>
    <dbReference type="NCBI Taxonomy" id="1397361"/>
    <lineage>
        <taxon>Eukaryota</taxon>
        <taxon>Fungi</taxon>
        <taxon>Dikarya</taxon>
        <taxon>Ascomycota</taxon>
        <taxon>Pezizomycotina</taxon>
        <taxon>Sordariomycetes</taxon>
        <taxon>Sordariomycetidae</taxon>
        <taxon>Ophiostomatales</taxon>
        <taxon>Ophiostomataceae</taxon>
        <taxon>Sporothrix</taxon>
    </lineage>
</organism>
<comment type="caution">
    <text evidence="1">The sequence shown here is derived from an EMBL/GenBank/DDBJ whole genome shotgun (WGS) entry which is preliminary data.</text>
</comment>
<evidence type="ECO:0000313" key="2">
    <source>
        <dbReference type="Proteomes" id="UP000033710"/>
    </source>
</evidence>
<dbReference type="RefSeq" id="XP_016585949.1">
    <property type="nucleotide sequence ID" value="XM_016731483.1"/>
</dbReference>
<reference evidence="1 2" key="1">
    <citation type="journal article" date="2014" name="BMC Genomics">
        <title>Comparative genomics of the major fungal agents of human and animal Sporotrichosis: Sporothrix schenckii and Sporothrix brasiliensis.</title>
        <authorList>
            <person name="Teixeira M.M."/>
            <person name="de Almeida L.G."/>
            <person name="Kubitschek-Barreira P."/>
            <person name="Alves F.L."/>
            <person name="Kioshima E.S."/>
            <person name="Abadio A.K."/>
            <person name="Fernandes L."/>
            <person name="Derengowski L.S."/>
            <person name="Ferreira K.S."/>
            <person name="Souza R.C."/>
            <person name="Ruiz J.C."/>
            <person name="de Andrade N.C."/>
            <person name="Paes H.C."/>
            <person name="Nicola A.M."/>
            <person name="Albuquerque P."/>
            <person name="Gerber A.L."/>
            <person name="Martins V.P."/>
            <person name="Peconick L.D."/>
            <person name="Neto A.V."/>
            <person name="Chaucanez C.B."/>
            <person name="Silva P.A."/>
            <person name="Cunha O.L."/>
            <person name="de Oliveira F.F."/>
            <person name="dos Santos T.C."/>
            <person name="Barros A.L."/>
            <person name="Soares M.A."/>
            <person name="de Oliveira L.M."/>
            <person name="Marini M.M."/>
            <person name="Villalobos-Duno H."/>
            <person name="Cunha M.M."/>
            <person name="de Hoog S."/>
            <person name="da Silveira J.F."/>
            <person name="Henrissat B."/>
            <person name="Nino-Vega G.A."/>
            <person name="Cisalpino P.S."/>
            <person name="Mora-Montes H.M."/>
            <person name="Almeida S.R."/>
            <person name="Stajich J.E."/>
            <person name="Lopes-Bezerra L.M."/>
            <person name="Vasconcelos A.T."/>
            <person name="Felipe M.S."/>
        </authorList>
    </citation>
    <scope>NUCLEOTIDE SEQUENCE [LARGE SCALE GENOMIC DNA]</scope>
    <source>
        <strain evidence="1 2">1099-18</strain>
    </source>
</reference>
<dbReference type="GeneID" id="27666760"/>
<name>A0A0F2M0N1_SPOSC</name>